<dbReference type="InterPro" id="IPR050301">
    <property type="entry name" value="NTE"/>
</dbReference>
<protein>
    <submittedName>
        <fullName evidence="7">Patatin-like phospholipase family protein</fullName>
    </submittedName>
</protein>
<feature type="active site" description="Proton acceptor" evidence="4">
    <location>
        <position position="234"/>
    </location>
</feature>
<dbReference type="PANTHER" id="PTHR14226">
    <property type="entry name" value="NEUROPATHY TARGET ESTERASE/SWISS CHEESE D.MELANOGASTER"/>
    <property type="match status" value="1"/>
</dbReference>
<comment type="caution">
    <text evidence="4">Lacks conserved residue(s) required for the propagation of feature annotation.</text>
</comment>
<feature type="compositionally biased region" description="Basic and acidic residues" evidence="5">
    <location>
        <begin position="8"/>
        <end position="17"/>
    </location>
</feature>
<reference evidence="7 8" key="1">
    <citation type="submission" date="2024-01" db="EMBL/GenBank/DDBJ databases">
        <title>Multi-omics insights into the function and evolution of sodium benzoate biodegradation pathways in Benzoatithermus flavus gen. nov., sp. nov. from hot spring.</title>
        <authorList>
            <person name="Hu C.-J."/>
            <person name="Li W.-J."/>
        </authorList>
    </citation>
    <scope>NUCLEOTIDE SEQUENCE [LARGE SCALE GENOMIC DNA]</scope>
    <source>
        <strain evidence="7 8">SYSU G07066</strain>
    </source>
</reference>
<feature type="region of interest" description="Disordered" evidence="5">
    <location>
        <begin position="1"/>
        <end position="38"/>
    </location>
</feature>
<dbReference type="PANTHER" id="PTHR14226:SF78">
    <property type="entry name" value="SLR0060 PROTEIN"/>
    <property type="match status" value="1"/>
</dbReference>
<dbReference type="EMBL" id="JBBLZC010000012">
    <property type="protein sequence ID" value="MEK0084113.1"/>
    <property type="molecule type" value="Genomic_DNA"/>
</dbReference>
<gene>
    <name evidence="7" type="ORF">U1T56_13190</name>
</gene>
<feature type="short sequence motif" description="GXGXXG" evidence="4">
    <location>
        <begin position="52"/>
        <end position="57"/>
    </location>
</feature>
<sequence length="377" mass="42086">MATVTMDRPADAREAKAPRSGSLDPRPEIDGKERPETGAPVEVRTINLALQGGGAHGAFAWGVLDRLLEDERIAFDGVSATSAGAMNAAVLAYGLAEGGREGARKALAGFWRRIAHAAVLSPLQPSPLDRMLHNHRLDWSPAFLLFDLMSRMFSPYDLNPANLNPLRHVLEQSIDFDRLRARCPIRLFLSATNVRSGKVRVFETHEVTADAVLASACLPFMFQAVEIDGEAYWDGGYMGNPVIFPLIYHCDSRDVVVVHINPMRREQVPRTATEIMNRINEISFNSSLMREMRAIGFVTKLIDEGKIADGSMRRMLIHAIQAEEVMQNLSVMSKLNADWEFLTHLRDDGRAHADAWLARNFDRLDRESSVDIHGIYL</sequence>
<keyword evidence="3 4" id="KW-0443">Lipid metabolism</keyword>
<evidence type="ECO:0000313" key="7">
    <source>
        <dbReference type="EMBL" id="MEK0084113.1"/>
    </source>
</evidence>
<proteinExistence type="predicted"/>
<feature type="short sequence motif" description="DGA/G" evidence="4">
    <location>
        <begin position="234"/>
        <end position="236"/>
    </location>
</feature>
<dbReference type="SUPFAM" id="SSF52151">
    <property type="entry name" value="FabD/lysophospholipase-like"/>
    <property type="match status" value="1"/>
</dbReference>
<keyword evidence="1 4" id="KW-0378">Hydrolase</keyword>
<evidence type="ECO:0000256" key="1">
    <source>
        <dbReference type="ARBA" id="ARBA00022801"/>
    </source>
</evidence>
<evidence type="ECO:0000256" key="5">
    <source>
        <dbReference type="SAM" id="MobiDB-lite"/>
    </source>
</evidence>
<dbReference type="Pfam" id="PF01734">
    <property type="entry name" value="Patatin"/>
    <property type="match status" value="1"/>
</dbReference>
<evidence type="ECO:0000256" key="2">
    <source>
        <dbReference type="ARBA" id="ARBA00022963"/>
    </source>
</evidence>
<feature type="active site" description="Nucleophile" evidence="4">
    <location>
        <position position="82"/>
    </location>
</feature>
<accession>A0ABU8XSB6</accession>
<dbReference type="Proteomes" id="UP001375743">
    <property type="component" value="Unassembled WGS sequence"/>
</dbReference>
<evidence type="ECO:0000313" key="8">
    <source>
        <dbReference type="Proteomes" id="UP001375743"/>
    </source>
</evidence>
<comment type="caution">
    <text evidence="7">The sequence shown here is derived from an EMBL/GenBank/DDBJ whole genome shotgun (WGS) entry which is preliminary data.</text>
</comment>
<evidence type="ECO:0000256" key="4">
    <source>
        <dbReference type="PROSITE-ProRule" id="PRU01161"/>
    </source>
</evidence>
<keyword evidence="2 4" id="KW-0442">Lipid degradation</keyword>
<dbReference type="PROSITE" id="PS51635">
    <property type="entry name" value="PNPLA"/>
    <property type="match status" value="1"/>
</dbReference>
<feature type="compositionally biased region" description="Basic and acidic residues" evidence="5">
    <location>
        <begin position="25"/>
        <end position="36"/>
    </location>
</feature>
<organism evidence="7 8">
    <name type="scientific">Benzoatithermus flavus</name>
    <dbReference type="NCBI Taxonomy" id="3108223"/>
    <lineage>
        <taxon>Bacteria</taxon>
        <taxon>Pseudomonadati</taxon>
        <taxon>Pseudomonadota</taxon>
        <taxon>Alphaproteobacteria</taxon>
        <taxon>Geminicoccales</taxon>
        <taxon>Geminicoccaceae</taxon>
        <taxon>Benzoatithermus</taxon>
    </lineage>
</organism>
<evidence type="ECO:0000259" key="6">
    <source>
        <dbReference type="PROSITE" id="PS51635"/>
    </source>
</evidence>
<dbReference type="RefSeq" id="WP_418159960.1">
    <property type="nucleotide sequence ID" value="NZ_JBBLZC010000012.1"/>
</dbReference>
<name>A0ABU8XSB6_9PROT</name>
<dbReference type="InterPro" id="IPR002641">
    <property type="entry name" value="PNPLA_dom"/>
</dbReference>
<dbReference type="InterPro" id="IPR016035">
    <property type="entry name" value="Acyl_Trfase/lysoPLipase"/>
</dbReference>
<keyword evidence="8" id="KW-1185">Reference proteome</keyword>
<feature type="domain" description="PNPLA" evidence="6">
    <location>
        <begin position="48"/>
        <end position="247"/>
    </location>
</feature>
<dbReference type="Gene3D" id="3.40.1090.10">
    <property type="entry name" value="Cytosolic phospholipase A2 catalytic domain"/>
    <property type="match status" value="2"/>
</dbReference>
<evidence type="ECO:0000256" key="3">
    <source>
        <dbReference type="ARBA" id="ARBA00023098"/>
    </source>
</evidence>